<dbReference type="Gene3D" id="1.10.443.10">
    <property type="entry name" value="Intergrase catalytic core"/>
    <property type="match status" value="1"/>
</dbReference>
<gene>
    <name evidence="4" type="ORF">SAMN04489793_2949</name>
</gene>
<dbReference type="STRING" id="57704.SAMN04489793_2949"/>
<dbReference type="SUPFAM" id="SSF56349">
    <property type="entry name" value="DNA breaking-rejoining enzymes"/>
    <property type="match status" value="1"/>
</dbReference>
<evidence type="ECO:0000259" key="3">
    <source>
        <dbReference type="PROSITE" id="PS51898"/>
    </source>
</evidence>
<dbReference type="GO" id="GO:0003677">
    <property type="term" value="F:DNA binding"/>
    <property type="evidence" value="ECO:0007669"/>
    <property type="project" value="UniProtKB-KW"/>
</dbReference>
<feature type="domain" description="Tyr recombinase" evidence="3">
    <location>
        <begin position="163"/>
        <end position="403"/>
    </location>
</feature>
<dbReference type="PROSITE" id="PS51898">
    <property type="entry name" value="TYR_RECOMBINASE"/>
    <property type="match status" value="1"/>
</dbReference>
<evidence type="ECO:0000313" key="4">
    <source>
        <dbReference type="EMBL" id="SEC69769.1"/>
    </source>
</evidence>
<dbReference type="InterPro" id="IPR052925">
    <property type="entry name" value="Phage_Integrase-like_Recomb"/>
</dbReference>
<evidence type="ECO:0000256" key="1">
    <source>
        <dbReference type="ARBA" id="ARBA00023125"/>
    </source>
</evidence>
<accession>A0A1H4ULU5</accession>
<organism evidence="4 5">
    <name type="scientific">Tsukamurella tyrosinosolvens</name>
    <dbReference type="NCBI Taxonomy" id="57704"/>
    <lineage>
        <taxon>Bacteria</taxon>
        <taxon>Bacillati</taxon>
        <taxon>Actinomycetota</taxon>
        <taxon>Actinomycetes</taxon>
        <taxon>Mycobacteriales</taxon>
        <taxon>Tsukamurellaceae</taxon>
        <taxon>Tsukamurella</taxon>
    </lineage>
</organism>
<keyword evidence="2" id="KW-0233">DNA recombination</keyword>
<dbReference type="SUPFAM" id="SSF47823">
    <property type="entry name" value="lambda integrase-like, N-terminal domain"/>
    <property type="match status" value="1"/>
</dbReference>
<dbReference type="Gene3D" id="1.10.150.130">
    <property type="match status" value="1"/>
</dbReference>
<keyword evidence="5" id="KW-1185">Reference proteome</keyword>
<dbReference type="GO" id="GO:0006310">
    <property type="term" value="P:DNA recombination"/>
    <property type="evidence" value="ECO:0007669"/>
    <property type="project" value="UniProtKB-KW"/>
</dbReference>
<protein>
    <submittedName>
        <fullName evidence="4">Phage integrase family protein</fullName>
    </submittedName>
</protein>
<evidence type="ECO:0000256" key="2">
    <source>
        <dbReference type="ARBA" id="ARBA00023172"/>
    </source>
</evidence>
<dbReference type="InterPro" id="IPR011010">
    <property type="entry name" value="DNA_brk_join_enz"/>
</dbReference>
<dbReference type="Pfam" id="PF00589">
    <property type="entry name" value="Phage_integrase"/>
    <property type="match status" value="1"/>
</dbReference>
<proteinExistence type="predicted"/>
<dbReference type="PANTHER" id="PTHR34605">
    <property type="entry name" value="PHAGE_INTEGRASE DOMAIN-CONTAINING PROTEIN"/>
    <property type="match status" value="1"/>
</dbReference>
<dbReference type="InterPro" id="IPR002104">
    <property type="entry name" value="Integrase_catalytic"/>
</dbReference>
<dbReference type="Proteomes" id="UP000182241">
    <property type="component" value="Unassembled WGS sequence"/>
</dbReference>
<dbReference type="AlphaFoldDB" id="A0A1H4ULU5"/>
<keyword evidence="1" id="KW-0238">DNA-binding</keyword>
<dbReference type="InterPro" id="IPR013762">
    <property type="entry name" value="Integrase-like_cat_sf"/>
</dbReference>
<name>A0A1H4ULU5_TSUTY</name>
<evidence type="ECO:0000313" key="5">
    <source>
        <dbReference type="Proteomes" id="UP000182241"/>
    </source>
</evidence>
<reference evidence="5" key="1">
    <citation type="submission" date="2016-10" db="EMBL/GenBank/DDBJ databases">
        <authorList>
            <person name="Varghese N."/>
            <person name="Submissions S."/>
        </authorList>
    </citation>
    <scope>NUCLEOTIDE SEQUENCE [LARGE SCALE GENOMIC DNA]</scope>
    <source>
        <strain evidence="5">DSM 44234</strain>
    </source>
</reference>
<sequence length="406" mass="43915">MFAGGYPAPRGCVRRGAAIVQEPANLLHMLVPAQIVPGPVPDLPIALRERIARAAGRAHAPGTVRAYDSAWRRFTEWCAREKYQALPAAPAVVAAYLVDAADTLEPDGTRTYATSTLTKWVAAIGDRHRRAGIAEPPTNTEIVKATLGGIRREYADAGDRPRNARAPLLTDDIVTIISAAREQVEGWAADVFERRDSAVLLIGFAGAFRREELANFTGRDVQLHPLDGLHLYKSRSKTDQEGLGRRHAVPRTQDPRNCPPCAYTRWAEIVEAADAGGRTAVIRTASSALPFGELHVCRGAHPRIGPRRALFRPIGQNGLVAARGLSEASIHAIVCRRALGAGYSPELVERLGAHSLRAGFVTQAFRNGADAHAIMRQTDHRSAAMVERYAREEAPLIGNAVTSLGL</sequence>
<dbReference type="EMBL" id="FNSA01000003">
    <property type="protein sequence ID" value="SEC69769.1"/>
    <property type="molecule type" value="Genomic_DNA"/>
</dbReference>
<dbReference type="InterPro" id="IPR010998">
    <property type="entry name" value="Integrase_recombinase_N"/>
</dbReference>
<dbReference type="GO" id="GO:0015074">
    <property type="term" value="P:DNA integration"/>
    <property type="evidence" value="ECO:0007669"/>
    <property type="project" value="InterPro"/>
</dbReference>
<dbReference type="PANTHER" id="PTHR34605:SF4">
    <property type="entry name" value="DNA ADENINE METHYLTRANSFERASE"/>
    <property type="match status" value="1"/>
</dbReference>